<proteinExistence type="predicted"/>
<organism evidence="1">
    <name type="scientific">bioreactor metagenome</name>
    <dbReference type="NCBI Taxonomy" id="1076179"/>
    <lineage>
        <taxon>unclassified sequences</taxon>
        <taxon>metagenomes</taxon>
        <taxon>ecological metagenomes</taxon>
    </lineage>
</organism>
<dbReference type="AntiFam" id="ANF00280">
    <property type="entry name" value="Spurious ORF (shadow ORF of PyrG)"/>
</dbReference>
<name>A0A644UZH6_9ZZZZ</name>
<gene>
    <name evidence="1" type="ORF">SDC9_30441</name>
</gene>
<dbReference type="EMBL" id="VSSQ01000190">
    <property type="protein sequence ID" value="MPL84476.1"/>
    <property type="molecule type" value="Genomic_DNA"/>
</dbReference>
<protein>
    <recommendedName>
        <fullName evidence="2">NAD-specific glutamate dehydrogenase</fullName>
    </recommendedName>
</protein>
<evidence type="ECO:0000313" key="1">
    <source>
        <dbReference type="EMBL" id="MPL84476.1"/>
    </source>
</evidence>
<evidence type="ECO:0008006" key="2">
    <source>
        <dbReference type="Google" id="ProtNLM"/>
    </source>
</evidence>
<accession>A0A644UZH6</accession>
<comment type="caution">
    <text evidence="1">The sequence shown here is derived from an EMBL/GenBank/DDBJ whole genome shotgun (WGS) entry which is preliminary data.</text>
</comment>
<sequence>MPNGKRGGRAPSFGRPVRGATCTVLRRSDEAALFLRGLHQPGEQRMRREGFRLQLRMELHADEPGVILHLDDLGQPAIGRHAREHQPAGLQLVAILDVDLVAVAVAFLDLRGAIDLGDLRAFLQDRGIGAKPHRAALVVIELALDPVVALHPFLQVIDDGGEALLAGLVVEFLRARVGHAGEVARCLDHRHLHAKADAEIGDALFARILRGADLAFGAALAEAAGHQDRVELFKMRAGVFALEDLGVDPFGLHPHPVRHAAVGQRLSDRLVGVLELHVFADDRHPDHALGIGQPVHHVFPAGHVGLRRGRDAEGVEHRLVETDAVIGERRLVDRLQVIGRDHRIGANVAKERDLRPLLVRDRVFGPAHQHVGLDPDRAQLLHRVLRGLRLQLARGGKIGQQRQVHEDALAARAVLGELPDRLEEGQALDVADRATDLAQHEIDFLVADGDEILDLVRHVRDHLDRLAEIGALALLLEHVRVDPPRGHGIGLARAHPGEALVMAEVEVGLGAVIGDEDLAMLEGRHRARIDVEIGVELAQPHREAARLQQRAQCRGGKALAER</sequence>
<reference evidence="1" key="1">
    <citation type="submission" date="2019-08" db="EMBL/GenBank/DDBJ databases">
        <authorList>
            <person name="Kucharzyk K."/>
            <person name="Murdoch R.W."/>
            <person name="Higgins S."/>
            <person name="Loffler F."/>
        </authorList>
    </citation>
    <scope>NUCLEOTIDE SEQUENCE</scope>
</reference>
<dbReference type="AlphaFoldDB" id="A0A644UZH6"/>